<dbReference type="PROSITE" id="PS51832">
    <property type="entry name" value="HD_GYP"/>
    <property type="match status" value="1"/>
</dbReference>
<keyword evidence="1" id="KW-0812">Transmembrane</keyword>
<dbReference type="SMART" id="SM00471">
    <property type="entry name" value="HDc"/>
    <property type="match status" value="1"/>
</dbReference>
<keyword evidence="3" id="KW-0378">Hydrolase</keyword>
<feature type="transmembrane region" description="Helical" evidence="1">
    <location>
        <begin position="202"/>
        <end position="223"/>
    </location>
</feature>
<dbReference type="OrthoDB" id="9759601at2"/>
<gene>
    <name evidence="3" type="ORF">DRW41_11510</name>
</gene>
<feature type="transmembrane region" description="Helical" evidence="1">
    <location>
        <begin position="94"/>
        <end position="118"/>
    </location>
</feature>
<evidence type="ECO:0000259" key="2">
    <source>
        <dbReference type="PROSITE" id="PS51832"/>
    </source>
</evidence>
<protein>
    <submittedName>
        <fullName evidence="3">Phosphohydrolase</fullName>
    </submittedName>
</protein>
<dbReference type="Proteomes" id="UP000257144">
    <property type="component" value="Unassembled WGS sequence"/>
</dbReference>
<evidence type="ECO:0000313" key="4">
    <source>
        <dbReference type="Proteomes" id="UP000257144"/>
    </source>
</evidence>
<dbReference type="SUPFAM" id="SSF109604">
    <property type="entry name" value="HD-domain/PDEase-like"/>
    <property type="match status" value="1"/>
</dbReference>
<sequence>MKKIMILIPFLAIIFPYVLFELIHLEIIKNPAFVHPHGHFYIVSVVSILASGIAILVGMAGSRLRNIKVSILSLAFISLSIMFSVHGLSTPSFIFGITSLPGVAAQLSMLLVTVWLWFSSFSSNNKIIVFLASRQKVLVPSWTIALSIFCVIGLLNPGIVDIVPLNINPLKNIITVLILLLNGVTIHRYFQSYRFTQFPLQLAIVYSSGWIMVSQMIMVRGLLWSLGWWIYHFLLLGSMVVMIIGLYKQYAVKGTVSESLRSLFITDPFERITNSIPSSIRALVTATEEKDSYTAGHTFRVTLYALKLAEEMGLRPEELRIILQGSLLHDVGKIGIPDHILNKPGKLTQEERMLIEEHPITGFNMCKGLGFLKEELSIIRSHHEKWDGTGYPDRLFGENIPLYARIVAVADVYDALTSERSYRKAWTHGKAMEFLKENIGTHFDPACVAAWEAVCIKDPFVYQYPSEFIKDGTIVKRALA</sequence>
<keyword evidence="1" id="KW-1133">Transmembrane helix</keyword>
<comment type="caution">
    <text evidence="3">The sequence shown here is derived from an EMBL/GenBank/DDBJ whole genome shotgun (WGS) entry which is preliminary data.</text>
</comment>
<dbReference type="PANTHER" id="PTHR43155:SF2">
    <property type="entry name" value="CYCLIC DI-GMP PHOSPHODIESTERASE PA4108"/>
    <property type="match status" value="1"/>
</dbReference>
<evidence type="ECO:0000313" key="3">
    <source>
        <dbReference type="EMBL" id="RDU36678.1"/>
    </source>
</evidence>
<dbReference type="NCBIfam" id="TIGR00277">
    <property type="entry name" value="HDIG"/>
    <property type="match status" value="1"/>
</dbReference>
<feature type="transmembrane region" description="Helical" evidence="1">
    <location>
        <begin position="139"/>
        <end position="160"/>
    </location>
</feature>
<dbReference type="AlphaFoldDB" id="A0A3D8GQG4"/>
<organism evidence="3 4">
    <name type="scientific">Neobacillus piezotolerans</name>
    <dbReference type="NCBI Taxonomy" id="2259171"/>
    <lineage>
        <taxon>Bacteria</taxon>
        <taxon>Bacillati</taxon>
        <taxon>Bacillota</taxon>
        <taxon>Bacilli</taxon>
        <taxon>Bacillales</taxon>
        <taxon>Bacillaceae</taxon>
        <taxon>Neobacillus</taxon>
    </lineage>
</organism>
<feature type="transmembrane region" description="Helical" evidence="1">
    <location>
        <begin position="229"/>
        <end position="247"/>
    </location>
</feature>
<dbReference type="CDD" id="cd00077">
    <property type="entry name" value="HDc"/>
    <property type="match status" value="1"/>
</dbReference>
<keyword evidence="1" id="KW-0472">Membrane</keyword>
<feature type="transmembrane region" description="Helical" evidence="1">
    <location>
        <begin position="69"/>
        <end position="88"/>
    </location>
</feature>
<feature type="transmembrane region" description="Helical" evidence="1">
    <location>
        <begin position="39"/>
        <end position="57"/>
    </location>
</feature>
<accession>A0A3D8GQG4</accession>
<dbReference type="EMBL" id="QNQT01000004">
    <property type="protein sequence ID" value="RDU36678.1"/>
    <property type="molecule type" value="Genomic_DNA"/>
</dbReference>
<dbReference type="Pfam" id="PF13487">
    <property type="entry name" value="HD_5"/>
    <property type="match status" value="1"/>
</dbReference>
<dbReference type="InterPro" id="IPR003607">
    <property type="entry name" value="HD/PDEase_dom"/>
</dbReference>
<dbReference type="Gene3D" id="1.10.3210.10">
    <property type="entry name" value="Hypothetical protein af1432"/>
    <property type="match status" value="1"/>
</dbReference>
<name>A0A3D8GQG4_9BACI</name>
<keyword evidence="4" id="KW-1185">Reference proteome</keyword>
<reference evidence="3 4" key="1">
    <citation type="submission" date="2018-07" db="EMBL/GenBank/DDBJ databases">
        <title>Bacillus sp. YLB-04 draft genome sequence.</title>
        <authorList>
            <person name="Yu L."/>
            <person name="Tang X."/>
        </authorList>
    </citation>
    <scope>NUCLEOTIDE SEQUENCE [LARGE SCALE GENOMIC DNA]</scope>
    <source>
        <strain evidence="3 4">YLB-04</strain>
    </source>
</reference>
<feature type="transmembrane region" description="Helical" evidence="1">
    <location>
        <begin position="172"/>
        <end position="190"/>
    </location>
</feature>
<dbReference type="InterPro" id="IPR006675">
    <property type="entry name" value="HDIG_dom"/>
</dbReference>
<dbReference type="GO" id="GO:0016787">
    <property type="term" value="F:hydrolase activity"/>
    <property type="evidence" value="ECO:0007669"/>
    <property type="project" value="UniProtKB-KW"/>
</dbReference>
<dbReference type="PANTHER" id="PTHR43155">
    <property type="entry name" value="CYCLIC DI-GMP PHOSPHODIESTERASE PA4108-RELATED"/>
    <property type="match status" value="1"/>
</dbReference>
<dbReference type="InterPro" id="IPR037522">
    <property type="entry name" value="HD_GYP_dom"/>
</dbReference>
<proteinExistence type="predicted"/>
<feature type="domain" description="HD-GYP" evidence="2">
    <location>
        <begin position="272"/>
        <end position="467"/>
    </location>
</feature>
<feature type="transmembrane region" description="Helical" evidence="1">
    <location>
        <begin position="7"/>
        <end position="27"/>
    </location>
</feature>
<evidence type="ECO:0000256" key="1">
    <source>
        <dbReference type="SAM" id="Phobius"/>
    </source>
</evidence>